<dbReference type="RefSeq" id="WP_158344863.1">
    <property type="nucleotide sequence ID" value="NZ_AP019379.1"/>
</dbReference>
<evidence type="ECO:0000313" key="4">
    <source>
        <dbReference type="Proteomes" id="UP000317544"/>
    </source>
</evidence>
<protein>
    <submittedName>
        <fullName evidence="3">6-phosphogluconolactonase</fullName>
    </submittedName>
</protein>
<keyword evidence="4" id="KW-1185">Reference proteome</keyword>
<dbReference type="PANTHER" id="PTHR30344">
    <property type="entry name" value="6-PHOSPHOGLUCONOLACTONASE-RELATED"/>
    <property type="match status" value="1"/>
</dbReference>
<organism evidence="3 4">
    <name type="scientific">Buchnera aphidicola</name>
    <name type="common">Nipponaphis monzeni</name>
    <dbReference type="NCBI Taxonomy" id="2495405"/>
    <lineage>
        <taxon>Bacteria</taxon>
        <taxon>Pseudomonadati</taxon>
        <taxon>Pseudomonadota</taxon>
        <taxon>Gammaproteobacteria</taxon>
        <taxon>Enterobacterales</taxon>
        <taxon>Erwiniaceae</taxon>
        <taxon>Buchnera</taxon>
    </lineage>
</organism>
<dbReference type="InterPro" id="IPR019405">
    <property type="entry name" value="Lactonase_7-beta_prop"/>
</dbReference>
<sequence>MKKIIYVSNYLDEEIQVLQIDNNLSLQTIQKIKIKSQAQPLIISENKKLLYAGVRPIPKIIVYKILDDGILQKIYEIATIGAPNHLAFNNDKTLLFCSSYHGECISIFLINKHGLPYKLINTITNIKGCHYSIYINTNTIITTALKSDQILIFNSLKNENFLEKKITAINVTKKSGPRHLVLHPFKSILYSINELNSTIDVWFLSNAMNMLHFVQRIKILPESYKGNCWGADIHITPCGNYLYASDRITNIITAFIINQYNGKIQILEYYVTEKQPRSFNIDNLGKYLAVTGEKSNNLTLYEIKLNTGHLNKIGSYPVGNNPIWTLIHSI</sequence>
<dbReference type="InterPro" id="IPR015943">
    <property type="entry name" value="WD40/YVTN_repeat-like_dom_sf"/>
</dbReference>
<keyword evidence="2" id="KW-0313">Glucose metabolism</keyword>
<reference evidence="3 4" key="1">
    <citation type="journal article" date="2019" name="Proc. Natl. Acad. Sci. U.S.A.">
        <title>Exaggeration and cooption of innate immunity for social defense.</title>
        <authorList>
            <person name="Kutsukake M."/>
            <person name="Moriyama M."/>
            <person name="Shigenobu S."/>
            <person name="Meng X.-Y."/>
            <person name="Nikoh N."/>
            <person name="Noda C."/>
            <person name="Kobayashi S."/>
            <person name="Fukatsu T."/>
        </authorList>
    </citation>
    <scope>NUCLEOTIDE SEQUENCE [LARGE SCALE GENOMIC DNA]</scope>
    <source>
        <strain evidence="3 4">Nmo</strain>
    </source>
</reference>
<dbReference type="SUPFAM" id="SSF50974">
    <property type="entry name" value="Nitrous oxide reductase, N-terminal domain"/>
    <property type="match status" value="1"/>
</dbReference>
<dbReference type="AlphaFoldDB" id="A0A455TA74"/>
<dbReference type="InterPro" id="IPR050282">
    <property type="entry name" value="Cycloisomerase_2"/>
</dbReference>
<dbReference type="Pfam" id="PF10282">
    <property type="entry name" value="Lactonase"/>
    <property type="match status" value="1"/>
</dbReference>
<dbReference type="GO" id="GO:0006006">
    <property type="term" value="P:glucose metabolic process"/>
    <property type="evidence" value="ECO:0007669"/>
    <property type="project" value="UniProtKB-KW"/>
</dbReference>
<keyword evidence="2" id="KW-0119">Carbohydrate metabolism</keyword>
<dbReference type="GO" id="GO:0005829">
    <property type="term" value="C:cytosol"/>
    <property type="evidence" value="ECO:0007669"/>
    <property type="project" value="TreeGrafter"/>
</dbReference>
<accession>A0A455TA74</accession>
<dbReference type="PANTHER" id="PTHR30344:SF1">
    <property type="entry name" value="6-PHOSPHOGLUCONOLACTONASE"/>
    <property type="match status" value="1"/>
</dbReference>
<evidence type="ECO:0000313" key="3">
    <source>
        <dbReference type="EMBL" id="BBI01241.1"/>
    </source>
</evidence>
<evidence type="ECO:0000256" key="1">
    <source>
        <dbReference type="ARBA" id="ARBA00005564"/>
    </source>
</evidence>
<dbReference type="Gene3D" id="2.130.10.10">
    <property type="entry name" value="YVTN repeat-like/Quinoprotein amine dehydrogenase"/>
    <property type="match status" value="1"/>
</dbReference>
<comment type="similarity">
    <text evidence="1">Belongs to the cycloisomerase 2 family.</text>
</comment>
<dbReference type="Proteomes" id="UP000317544">
    <property type="component" value="Chromosome"/>
</dbReference>
<name>A0A455TA74_9GAMM</name>
<gene>
    <name evidence="3" type="primary">ybhE</name>
    <name evidence="3" type="ORF">BUCNMO_231</name>
</gene>
<evidence type="ECO:0000256" key="2">
    <source>
        <dbReference type="ARBA" id="ARBA00022526"/>
    </source>
</evidence>
<dbReference type="EMBL" id="AP019379">
    <property type="protein sequence ID" value="BBI01241.1"/>
    <property type="molecule type" value="Genomic_DNA"/>
</dbReference>
<dbReference type="GO" id="GO:0017057">
    <property type="term" value="F:6-phosphogluconolactonase activity"/>
    <property type="evidence" value="ECO:0007669"/>
    <property type="project" value="TreeGrafter"/>
</dbReference>
<proteinExistence type="inferred from homology"/>
<dbReference type="OrthoDB" id="9790815at2"/>
<dbReference type="InterPro" id="IPR011045">
    <property type="entry name" value="N2O_reductase_N"/>
</dbReference>